<evidence type="ECO:0000313" key="1">
    <source>
        <dbReference type="EMBL" id="KAB0670082.1"/>
    </source>
</evidence>
<keyword evidence="2" id="KW-1185">Reference proteome</keyword>
<evidence type="ECO:0000313" key="2">
    <source>
        <dbReference type="Proteomes" id="UP000798046"/>
    </source>
</evidence>
<dbReference type="RefSeq" id="WP_151156457.1">
    <property type="nucleotide sequence ID" value="NZ_VZRA01000002.1"/>
</dbReference>
<evidence type="ECO:0008006" key="3">
    <source>
        <dbReference type="Google" id="ProtNLM"/>
    </source>
</evidence>
<dbReference type="Proteomes" id="UP000798046">
    <property type="component" value="Unassembled WGS sequence"/>
</dbReference>
<gene>
    <name evidence="1" type="ORF">F6V30_07915</name>
</gene>
<protein>
    <recommendedName>
        <fullName evidence="3">DUF5659 domain-containing protein</fullName>
    </recommendedName>
</protein>
<reference evidence="1 2" key="1">
    <citation type="journal article" date="2020" name="Microorganisms">
        <title>Description of Three Novel Members in the Family Geobacteraceae, Oryzomonas japonicum gen. nov., sp. nov., Oryzomonas sagensis sp. nov., and Oryzomonas ruber sp. nov.</title>
        <authorList>
            <person name="Xu Z."/>
            <person name="Masuda Y."/>
            <person name="Hayakawa C."/>
            <person name="Ushijima N."/>
            <person name="Kawano K."/>
            <person name="Shiratori Y."/>
            <person name="Senoo K."/>
            <person name="Itoh H."/>
        </authorList>
    </citation>
    <scope>NUCLEOTIDE SEQUENCE [LARGE SCALE GENOMIC DNA]</scope>
    <source>
        <strain evidence="1 2">Red100</strain>
    </source>
</reference>
<proteinExistence type="predicted"/>
<name>A0ABQ6TP31_9BACT</name>
<comment type="caution">
    <text evidence="1">The sequence shown here is derived from an EMBL/GenBank/DDBJ whole genome shotgun (WGS) entry which is preliminary data.</text>
</comment>
<organism evidence="1 2">
    <name type="scientific">Oryzomonas sagensis</name>
    <dbReference type="NCBI Taxonomy" id="2603857"/>
    <lineage>
        <taxon>Bacteria</taxon>
        <taxon>Pseudomonadati</taxon>
        <taxon>Thermodesulfobacteriota</taxon>
        <taxon>Desulfuromonadia</taxon>
        <taxon>Geobacterales</taxon>
        <taxon>Geobacteraceae</taxon>
        <taxon>Oryzomonas</taxon>
    </lineage>
</organism>
<dbReference type="EMBL" id="VZRA01000002">
    <property type="protein sequence ID" value="KAB0670082.1"/>
    <property type="molecule type" value="Genomic_DNA"/>
</dbReference>
<sequence>MSPSERVFETESIDLASFLAASGYPPIIRRNAAGNRALFLFHESTELSRSIIAYESGAALPAKRLLNARSRLFREASAAVKGAK</sequence>
<accession>A0ABQ6TP31</accession>